<sequence>MDTWAPQDRPELYQKPNDYAINVLVTAARHSQRWHDLELRMPTCLFDEFQNLVSVNQLPMLANFRAIFEDRPGDRKADIKWLLSPSVRRVSLQADLDSFANSVNWASLTYLCLHSAISSGMASEILVQCQQLEFCSISLLRFWTRHRPEDDIDIDNIYLPRLKYLMIDGDGVYQRMYLCNRIIAPELRDIFYYSHQPAFTRRPSFYSDGSSRSTSPEPQRNFQSPLSPLQTLLNRSKAVKQLSFNPRGVSDADIYQLLQAASSVETLFLDYHGWKTPPPSAPGDSFNLKLFLPPSLRTVPVDNVEGGSFDPSETLSQISPNDPILLPHLISLKAWGVHAMTDQTLLDFITSRMEGECTKHGCVPLKRVLMTFKRTRQMDIVPHVRKIEPDGEQLQLNLVYTPEPPPFAKETSGRFGLNVTPFGPDTTWPYPENYNVL</sequence>
<proteinExistence type="predicted"/>
<dbReference type="AlphaFoldDB" id="A0A409VWX3"/>
<evidence type="ECO:0000256" key="1">
    <source>
        <dbReference type="SAM" id="MobiDB-lite"/>
    </source>
</evidence>
<feature type="region of interest" description="Disordered" evidence="1">
    <location>
        <begin position="205"/>
        <end position="225"/>
    </location>
</feature>
<dbReference type="OrthoDB" id="3365698at2759"/>
<comment type="caution">
    <text evidence="2">The sequence shown here is derived from an EMBL/GenBank/DDBJ whole genome shotgun (WGS) entry which is preliminary data.</text>
</comment>
<name>A0A409VWX3_9AGAR</name>
<keyword evidence="3" id="KW-1185">Reference proteome</keyword>
<dbReference type="EMBL" id="NHTK01005943">
    <property type="protein sequence ID" value="PPQ70720.1"/>
    <property type="molecule type" value="Genomic_DNA"/>
</dbReference>
<accession>A0A409VWX3</accession>
<evidence type="ECO:0000313" key="3">
    <source>
        <dbReference type="Proteomes" id="UP000284842"/>
    </source>
</evidence>
<evidence type="ECO:0000313" key="2">
    <source>
        <dbReference type="EMBL" id="PPQ70720.1"/>
    </source>
</evidence>
<gene>
    <name evidence="2" type="ORF">CVT24_000836</name>
</gene>
<dbReference type="Proteomes" id="UP000284842">
    <property type="component" value="Unassembled WGS sequence"/>
</dbReference>
<dbReference type="InParanoid" id="A0A409VWX3"/>
<organism evidence="2 3">
    <name type="scientific">Panaeolus cyanescens</name>
    <dbReference type="NCBI Taxonomy" id="181874"/>
    <lineage>
        <taxon>Eukaryota</taxon>
        <taxon>Fungi</taxon>
        <taxon>Dikarya</taxon>
        <taxon>Basidiomycota</taxon>
        <taxon>Agaricomycotina</taxon>
        <taxon>Agaricomycetes</taxon>
        <taxon>Agaricomycetidae</taxon>
        <taxon>Agaricales</taxon>
        <taxon>Agaricineae</taxon>
        <taxon>Galeropsidaceae</taxon>
        <taxon>Panaeolus</taxon>
    </lineage>
</organism>
<protein>
    <submittedName>
        <fullName evidence="2">Uncharacterized protein</fullName>
    </submittedName>
</protein>
<reference evidence="2 3" key="1">
    <citation type="journal article" date="2018" name="Evol. Lett.">
        <title>Horizontal gene cluster transfer increased hallucinogenic mushroom diversity.</title>
        <authorList>
            <person name="Reynolds H.T."/>
            <person name="Vijayakumar V."/>
            <person name="Gluck-Thaler E."/>
            <person name="Korotkin H.B."/>
            <person name="Matheny P.B."/>
            <person name="Slot J.C."/>
        </authorList>
    </citation>
    <scope>NUCLEOTIDE SEQUENCE [LARGE SCALE GENOMIC DNA]</scope>
    <source>
        <strain evidence="2 3">2629</strain>
    </source>
</reference>
<feature type="compositionally biased region" description="Polar residues" evidence="1">
    <location>
        <begin position="207"/>
        <end position="225"/>
    </location>
</feature>